<evidence type="ECO:0000313" key="3">
    <source>
        <dbReference type="Proteomes" id="UP001108027"/>
    </source>
</evidence>
<name>A0A9Q3UN13_9GAMM</name>
<accession>A0A9Q3UN13</accession>
<keyword evidence="3" id="KW-1185">Reference proteome</keyword>
<gene>
    <name evidence="2" type="ORF">LL252_15390</name>
</gene>
<comment type="caution">
    <text evidence="2">The sequence shown here is derived from an EMBL/GenBank/DDBJ whole genome shotgun (WGS) entry which is preliminary data.</text>
</comment>
<dbReference type="RefSeq" id="WP_204431424.1">
    <property type="nucleotide sequence ID" value="NZ_JADDOL010000028.1"/>
</dbReference>
<reference evidence="2" key="1">
    <citation type="submission" date="2021-10" db="EMBL/GenBank/DDBJ databases">
        <title>The diversity and Nitrogen Metabolism of Culturable Nitrate-Utilizing Bacteria Within the Oxygen Minimum Zone of the Changjiang (Yangtze River)Estuary.</title>
        <authorList>
            <person name="Zhang D."/>
            <person name="Zheng J."/>
            <person name="Liu S."/>
            <person name="He W."/>
        </authorList>
    </citation>
    <scope>NUCLEOTIDE SEQUENCE</scope>
    <source>
        <strain evidence="2">FXH-223</strain>
    </source>
</reference>
<sequence>MNPALSPRVPEAPWYRHPLVWLVIALPASAIIGGLVTLAIAITHADSTVDDNWYRDGKAINRSLEAEQRAALWGLGAAFEADGRVRLHSAVALPWPDHLVLSLRHPAFADRDQERRLRHLGEGRYQADGALPAAGDWDVTLAPPDGAWRLYHRLRLGPDGARLGAPETPR</sequence>
<keyword evidence="1" id="KW-0472">Membrane</keyword>
<organism evidence="2 3">
    <name type="scientific">Alloalcanivorax marinus</name>
    <dbReference type="NCBI Taxonomy" id="1177169"/>
    <lineage>
        <taxon>Bacteria</taxon>
        <taxon>Pseudomonadati</taxon>
        <taxon>Pseudomonadota</taxon>
        <taxon>Gammaproteobacteria</taxon>
        <taxon>Oceanospirillales</taxon>
        <taxon>Alcanivoracaceae</taxon>
        <taxon>Alloalcanivorax</taxon>
    </lineage>
</organism>
<proteinExistence type="predicted"/>
<keyword evidence="1" id="KW-0812">Transmembrane</keyword>
<evidence type="ECO:0000313" key="2">
    <source>
        <dbReference type="EMBL" id="MCC4309957.1"/>
    </source>
</evidence>
<dbReference type="InterPro" id="IPR008620">
    <property type="entry name" value="FixH"/>
</dbReference>
<evidence type="ECO:0000256" key="1">
    <source>
        <dbReference type="SAM" id="Phobius"/>
    </source>
</evidence>
<dbReference type="EMBL" id="JAJGNA010000025">
    <property type="protein sequence ID" value="MCC4309957.1"/>
    <property type="molecule type" value="Genomic_DNA"/>
</dbReference>
<dbReference type="AlphaFoldDB" id="A0A9Q3UN13"/>
<dbReference type="Pfam" id="PF05751">
    <property type="entry name" value="FixH"/>
    <property type="match status" value="1"/>
</dbReference>
<dbReference type="Proteomes" id="UP001108027">
    <property type="component" value="Unassembled WGS sequence"/>
</dbReference>
<keyword evidence="1" id="KW-1133">Transmembrane helix</keyword>
<protein>
    <submittedName>
        <fullName evidence="2">FixH family protein</fullName>
    </submittedName>
</protein>
<feature type="transmembrane region" description="Helical" evidence="1">
    <location>
        <begin position="20"/>
        <end position="42"/>
    </location>
</feature>